<sequence>MDTVEALAVTLVAVLPGAVYTFAVERWTGAFGVSLSDRLVRFTAASAVFVAVFSGPAYILYQELVLTQRLATGDVHPLLLEGIALAYVLIPAGAGALVGWGRRCGWRWASAVVGEAPEPRAWDYLWRHGRQGLVRAKTVSGAWLGGMYGTLDDGTRSYAAGYPEEQDLYLAQQLQVDPLTGEWKTDSAGRPLSAGPTGLLLRWDQIEFIEFLEMKE</sequence>
<name>A0ABQ4DN25_9CELL</name>
<evidence type="ECO:0000313" key="2">
    <source>
        <dbReference type="EMBL" id="GIG40738.1"/>
    </source>
</evidence>
<feature type="transmembrane region" description="Helical" evidence="1">
    <location>
        <begin position="39"/>
        <end position="59"/>
    </location>
</feature>
<comment type="caution">
    <text evidence="2">The sequence shown here is derived from an EMBL/GenBank/DDBJ whole genome shotgun (WGS) entry which is preliminary data.</text>
</comment>
<evidence type="ECO:0000313" key="3">
    <source>
        <dbReference type="Proteomes" id="UP000614741"/>
    </source>
</evidence>
<dbReference type="InterPro" id="IPR045919">
    <property type="entry name" value="DUF6338"/>
</dbReference>
<keyword evidence="1" id="KW-0472">Membrane</keyword>
<organism evidence="2 3">
    <name type="scientific">Cellulomonas phragmiteti</name>
    <dbReference type="NCBI Taxonomy" id="478780"/>
    <lineage>
        <taxon>Bacteria</taxon>
        <taxon>Bacillati</taxon>
        <taxon>Actinomycetota</taxon>
        <taxon>Actinomycetes</taxon>
        <taxon>Micrococcales</taxon>
        <taxon>Cellulomonadaceae</taxon>
        <taxon>Cellulomonas</taxon>
    </lineage>
</organism>
<accession>A0ABQ4DN25</accession>
<reference evidence="2 3" key="1">
    <citation type="submission" date="2021-01" db="EMBL/GenBank/DDBJ databases">
        <title>Whole genome shotgun sequence of Cellulomonas phragmiteti NBRC 110785.</title>
        <authorList>
            <person name="Komaki H."/>
            <person name="Tamura T."/>
        </authorList>
    </citation>
    <scope>NUCLEOTIDE SEQUENCE [LARGE SCALE GENOMIC DNA]</scope>
    <source>
        <strain evidence="2 3">NBRC 110785</strain>
    </source>
</reference>
<evidence type="ECO:0000256" key="1">
    <source>
        <dbReference type="SAM" id="Phobius"/>
    </source>
</evidence>
<proteinExistence type="predicted"/>
<dbReference type="Proteomes" id="UP000614741">
    <property type="component" value="Unassembled WGS sequence"/>
</dbReference>
<dbReference type="RefSeq" id="WP_203674703.1">
    <property type="nucleotide sequence ID" value="NZ_BONP01000015.1"/>
</dbReference>
<feature type="transmembrane region" description="Helical" evidence="1">
    <location>
        <begin position="6"/>
        <end position="27"/>
    </location>
</feature>
<gene>
    <name evidence="2" type="ORF">Cph01nite_25000</name>
</gene>
<keyword evidence="3" id="KW-1185">Reference proteome</keyword>
<protein>
    <submittedName>
        <fullName evidence="2">Uncharacterized protein</fullName>
    </submittedName>
</protein>
<feature type="transmembrane region" description="Helical" evidence="1">
    <location>
        <begin position="79"/>
        <end position="100"/>
    </location>
</feature>
<dbReference type="Pfam" id="PF19865">
    <property type="entry name" value="DUF6338"/>
    <property type="match status" value="1"/>
</dbReference>
<keyword evidence="1" id="KW-1133">Transmembrane helix</keyword>
<keyword evidence="1" id="KW-0812">Transmembrane</keyword>
<dbReference type="EMBL" id="BONP01000015">
    <property type="protein sequence ID" value="GIG40738.1"/>
    <property type="molecule type" value="Genomic_DNA"/>
</dbReference>